<organism evidence="2 3">
    <name type="scientific">Acyrthosiphon pisum</name>
    <name type="common">Pea aphid</name>
    <dbReference type="NCBI Taxonomy" id="7029"/>
    <lineage>
        <taxon>Eukaryota</taxon>
        <taxon>Metazoa</taxon>
        <taxon>Ecdysozoa</taxon>
        <taxon>Arthropoda</taxon>
        <taxon>Hexapoda</taxon>
        <taxon>Insecta</taxon>
        <taxon>Pterygota</taxon>
        <taxon>Neoptera</taxon>
        <taxon>Paraneoptera</taxon>
        <taxon>Hemiptera</taxon>
        <taxon>Sternorrhyncha</taxon>
        <taxon>Aphidomorpha</taxon>
        <taxon>Aphidoidea</taxon>
        <taxon>Aphididae</taxon>
        <taxon>Macrosiphini</taxon>
        <taxon>Acyrthosiphon</taxon>
    </lineage>
</organism>
<dbReference type="InterPro" id="IPR012337">
    <property type="entry name" value="RNaseH-like_sf"/>
</dbReference>
<reference evidence="2" key="2">
    <citation type="submission" date="2022-06" db="UniProtKB">
        <authorList>
            <consortium name="EnsemblMetazoa"/>
        </authorList>
    </citation>
    <scope>IDENTIFICATION</scope>
</reference>
<dbReference type="SUPFAM" id="SSF53098">
    <property type="entry name" value="Ribonuclease H-like"/>
    <property type="match status" value="1"/>
</dbReference>
<sequence length="506" mass="56921">MAIVETEVETCSNIDNGDSNLKKYNSTAIENERENLNSDNDVNASKQDNEKNQVNTIENVDTMEIVETSSNIDNEATDMFIKPRSINFTSFWSFHPHQPKTNIPFRPSKLYNRKDGGHRKWISYCVKKKALFCNICLCYGDGSGSFSKGFSVWKHVYERVSDHEETITHKLNVDAHLMKKQFSSVDSLLTHGLGSIRKIQVENNRNVLLRLIDVLKLIGKRGLSYRGKTNEAAYSLDDSSLDHGNFLEITLLISKYDSLLKSHLDKVVKKSLKCHNSGAQQGGGQVTFLSKTTINYILEIIAKNIKFTISNEVKDAVIYSVQLDTTQDISVTDQCSIILRYVNGTSVFERLVGMVRCSSSKGSDFVELLLKVLKDMNLDPKCCIGNATDGAANMQGVYNGFSTKMSEAAVEQVHVWCYAHVLNLVISDITSKIVQSISLFGILQGCAVFIRESYKRMDIWITKNSKKKICTIGETRWWSKDAALTKVFGQFNEPENGLYVDLITTI</sequence>
<evidence type="ECO:0000313" key="2">
    <source>
        <dbReference type="EnsemblMetazoa" id="XP_029346103.1"/>
    </source>
</evidence>
<evidence type="ECO:0000259" key="1">
    <source>
        <dbReference type="Pfam" id="PF14291"/>
    </source>
</evidence>
<dbReference type="AlphaFoldDB" id="A0A8R2NV07"/>
<dbReference type="Pfam" id="PF14291">
    <property type="entry name" value="DUF4371"/>
    <property type="match status" value="1"/>
</dbReference>
<dbReference type="EnsemblMetazoa" id="XM_029490243.1">
    <property type="protein sequence ID" value="XP_029346103.1"/>
    <property type="gene ID" value="LOC115034205"/>
</dbReference>
<accession>A0A8R2NV07</accession>
<dbReference type="InterPro" id="IPR025398">
    <property type="entry name" value="DUF4371"/>
</dbReference>
<evidence type="ECO:0000313" key="3">
    <source>
        <dbReference type="Proteomes" id="UP000007819"/>
    </source>
</evidence>
<proteinExistence type="predicted"/>
<reference evidence="3" key="1">
    <citation type="submission" date="2010-06" db="EMBL/GenBank/DDBJ databases">
        <authorList>
            <person name="Jiang H."/>
            <person name="Abraham K."/>
            <person name="Ali S."/>
            <person name="Alsbrooks S.L."/>
            <person name="Anim B.N."/>
            <person name="Anosike U.S."/>
            <person name="Attaway T."/>
            <person name="Bandaranaike D.P."/>
            <person name="Battles P.K."/>
            <person name="Bell S.N."/>
            <person name="Bell A.V."/>
            <person name="Beltran B."/>
            <person name="Bickham C."/>
            <person name="Bustamante Y."/>
            <person name="Caleb T."/>
            <person name="Canada A."/>
            <person name="Cardenas V."/>
            <person name="Carter K."/>
            <person name="Chacko J."/>
            <person name="Chandrabose M.N."/>
            <person name="Chavez D."/>
            <person name="Chavez A."/>
            <person name="Chen L."/>
            <person name="Chu H.-S."/>
            <person name="Claassen K.J."/>
            <person name="Cockrell R."/>
            <person name="Collins M."/>
            <person name="Cooper J.A."/>
            <person name="Cree A."/>
            <person name="Curry S.M."/>
            <person name="Da Y."/>
            <person name="Dao M.D."/>
            <person name="Das B."/>
            <person name="Davila M.-L."/>
            <person name="Davy-Carroll L."/>
            <person name="Denson S."/>
            <person name="Dinh H."/>
            <person name="Ebong V.E."/>
            <person name="Edwards J.R."/>
            <person name="Egan A."/>
            <person name="El-Daye J."/>
            <person name="Escobedo L."/>
            <person name="Fernandez S."/>
            <person name="Fernando P.R."/>
            <person name="Flagg N."/>
            <person name="Forbes L.D."/>
            <person name="Fowler R.G."/>
            <person name="Fu Q."/>
            <person name="Gabisi R.A."/>
            <person name="Ganer J."/>
            <person name="Garbino Pronczuk A."/>
            <person name="Garcia R.M."/>
            <person name="Garner T."/>
            <person name="Garrett T.E."/>
            <person name="Gonzalez D.A."/>
            <person name="Hamid H."/>
            <person name="Hawkins E.S."/>
            <person name="Hirani K."/>
            <person name="Hogues M.E."/>
            <person name="Hollins B."/>
            <person name="Hsiao C.-H."/>
            <person name="Jabil R."/>
            <person name="James M.L."/>
            <person name="Jhangiani S.N."/>
            <person name="Johnson B."/>
            <person name="Johnson Q."/>
            <person name="Joshi V."/>
            <person name="Kalu J.B."/>
            <person name="Kam C."/>
            <person name="Kashfia A."/>
            <person name="Keebler J."/>
            <person name="Kisamo H."/>
            <person name="Kovar C.L."/>
            <person name="Lago L.A."/>
            <person name="Lai C.-Y."/>
            <person name="Laidlaw J."/>
            <person name="Lara F."/>
            <person name="Le T.-K."/>
            <person name="Lee S.L."/>
            <person name="Legall F.H."/>
            <person name="Lemon S.J."/>
            <person name="Lewis L.R."/>
            <person name="Li B."/>
            <person name="Liu Y."/>
            <person name="Liu Y.-S."/>
            <person name="Lopez J."/>
            <person name="Lozado R.J."/>
            <person name="Lu J."/>
            <person name="Madu R.C."/>
            <person name="Maheshwari M."/>
            <person name="Maheshwari R."/>
            <person name="Malloy K."/>
            <person name="Martinez E."/>
            <person name="Mathew T."/>
            <person name="Mercado I.C."/>
            <person name="Mercado C."/>
            <person name="Meyer B."/>
            <person name="Montgomery K."/>
            <person name="Morgan M.B."/>
            <person name="Munidasa M."/>
            <person name="Nazareth L.V."/>
            <person name="Nelson J."/>
            <person name="Ng B.M."/>
            <person name="Nguyen N.B."/>
            <person name="Nguyen P.Q."/>
            <person name="Nguyen T."/>
            <person name="Obregon M."/>
            <person name="Okwuonu G.O."/>
            <person name="Onwere C.G."/>
            <person name="Orozco G."/>
            <person name="Parra A."/>
            <person name="Patel S."/>
            <person name="Patil S."/>
            <person name="Perez A."/>
            <person name="Perez Y."/>
            <person name="Pham C."/>
            <person name="Primus E.L."/>
            <person name="Pu L.-L."/>
            <person name="Puazo M."/>
            <person name="Qin X."/>
            <person name="Quiroz J.B."/>
            <person name="Reese J."/>
            <person name="Richards S."/>
            <person name="Rives C.M."/>
            <person name="Robberts R."/>
            <person name="Ruiz S.J."/>
            <person name="Ruiz M.J."/>
            <person name="Santibanez J."/>
            <person name="Schneider B.W."/>
            <person name="Sisson I."/>
            <person name="Smith M."/>
            <person name="Sodergren E."/>
            <person name="Song X.-Z."/>
            <person name="Song B.B."/>
            <person name="Summersgill H."/>
            <person name="Thelus R."/>
            <person name="Thornton R.D."/>
            <person name="Trejos Z.Y."/>
            <person name="Usmani K."/>
            <person name="Vattathil S."/>
            <person name="Villasana D."/>
            <person name="Walker D.L."/>
            <person name="Wang S."/>
            <person name="Wang K."/>
            <person name="White C.S."/>
            <person name="Williams A.C."/>
            <person name="Williamson J."/>
            <person name="Wilson K."/>
            <person name="Woghiren I.O."/>
            <person name="Woodworth J.R."/>
            <person name="Worley K.C."/>
            <person name="Wright R.A."/>
            <person name="Wu W."/>
            <person name="Young L."/>
            <person name="Zhang L."/>
            <person name="Zhang J."/>
            <person name="Zhu Y."/>
            <person name="Muzny D.M."/>
            <person name="Weinstock G."/>
            <person name="Gibbs R.A."/>
        </authorList>
    </citation>
    <scope>NUCLEOTIDE SEQUENCE [LARGE SCALE GENOMIC DNA]</scope>
    <source>
        <strain evidence="3">LSR1</strain>
    </source>
</reference>
<dbReference type="PANTHER" id="PTHR45749">
    <property type="match status" value="1"/>
</dbReference>
<protein>
    <recommendedName>
        <fullName evidence="1">DUF4371 domain-containing protein</fullName>
    </recommendedName>
</protein>
<feature type="domain" description="DUF4371" evidence="1">
    <location>
        <begin position="147"/>
        <end position="400"/>
    </location>
</feature>
<dbReference type="OrthoDB" id="6598850at2759"/>
<dbReference type="RefSeq" id="XP_029346103.1">
    <property type="nucleotide sequence ID" value="XM_029490243.1"/>
</dbReference>
<dbReference type="Proteomes" id="UP000007819">
    <property type="component" value="Chromosome A2"/>
</dbReference>
<name>A0A8R2NV07_ACYPI</name>
<keyword evidence="3" id="KW-1185">Reference proteome</keyword>
<dbReference type="PANTHER" id="PTHR45749:SF21">
    <property type="entry name" value="DUF4371 DOMAIN-CONTAINING PROTEIN"/>
    <property type="match status" value="1"/>
</dbReference>
<dbReference type="KEGG" id="api:115034205"/>
<dbReference type="GeneID" id="115034205"/>